<dbReference type="PANTHER" id="PTHR38766">
    <property type="entry name" value="FLAGELLAR PROTEIN FLIO"/>
    <property type="match status" value="1"/>
</dbReference>
<keyword evidence="8" id="KW-0282">Flagellum</keyword>
<dbReference type="Pfam" id="PF04347">
    <property type="entry name" value="FliO"/>
    <property type="match status" value="1"/>
</dbReference>
<evidence type="ECO:0000256" key="5">
    <source>
        <dbReference type="ARBA" id="ARBA00023143"/>
    </source>
</evidence>
<keyword evidence="8" id="KW-0966">Cell projection</keyword>
<gene>
    <name evidence="8" type="ORF">GY24_14720</name>
</gene>
<evidence type="ECO:0000256" key="2">
    <source>
        <dbReference type="ARBA" id="ARBA00022692"/>
    </source>
</evidence>
<evidence type="ECO:0000256" key="4">
    <source>
        <dbReference type="ARBA" id="ARBA00023136"/>
    </source>
</evidence>
<keyword evidence="8" id="KW-0969">Cilium</keyword>
<feature type="transmembrane region" description="Helical" evidence="7">
    <location>
        <begin position="6"/>
        <end position="24"/>
    </location>
</feature>
<comment type="caution">
    <text evidence="8">The sequence shown here is derived from an EMBL/GenBank/DDBJ whole genome shotgun (WGS) entry which is preliminary data.</text>
</comment>
<dbReference type="InterPro" id="IPR022781">
    <property type="entry name" value="Flagellar_biosynth_FliO"/>
</dbReference>
<dbReference type="PANTHER" id="PTHR38766:SF1">
    <property type="entry name" value="FLAGELLAR PROTEIN FLIO"/>
    <property type="match status" value="1"/>
</dbReference>
<keyword evidence="9" id="KW-1185">Reference proteome</keyword>
<dbReference type="InterPro" id="IPR052205">
    <property type="entry name" value="FliO/MopB"/>
</dbReference>
<protein>
    <recommendedName>
        <fullName evidence="7">Flagellar protein</fullName>
    </recommendedName>
</protein>
<name>A0ABX5ATI3_9MICO</name>
<keyword evidence="3 7" id="KW-1133">Transmembrane helix</keyword>
<comment type="subcellular location">
    <subcellularLocation>
        <location evidence="7">Cell membrane</location>
    </subcellularLocation>
    <subcellularLocation>
        <location evidence="7">Bacterial flagellum basal body</location>
    </subcellularLocation>
</comment>
<evidence type="ECO:0000256" key="1">
    <source>
        <dbReference type="ARBA" id="ARBA00022475"/>
    </source>
</evidence>
<dbReference type="Proteomes" id="UP000237755">
    <property type="component" value="Unassembled WGS sequence"/>
</dbReference>
<keyword evidence="1 7" id="KW-1003">Cell membrane</keyword>
<evidence type="ECO:0000256" key="7">
    <source>
        <dbReference type="RuleBase" id="RU362064"/>
    </source>
</evidence>
<dbReference type="RefSeq" id="WP_104477030.1">
    <property type="nucleotide sequence ID" value="NZ_MPZN01000067.1"/>
</dbReference>
<dbReference type="NCBIfam" id="TIGR03500">
    <property type="entry name" value="FliO_TIGR"/>
    <property type="match status" value="1"/>
</dbReference>
<reference evidence="8 9" key="1">
    <citation type="journal article" date="2008" name="Int. J. Syst. Evol. Microbiol.">
        <title>Leifsonia pindariensis sp. nov., isolated from the Pindari glacier of the Indian Himalayas, and emended description of the genus Leifsonia.</title>
        <authorList>
            <person name="Reddy G.S."/>
            <person name="Prabagaran S.R."/>
            <person name="Shivaji S."/>
        </authorList>
    </citation>
    <scope>NUCLEOTIDE SEQUENCE [LARGE SCALE GENOMIC DNA]</scope>
    <source>
        <strain evidence="8 9">PON 10</strain>
    </source>
</reference>
<organism evidence="8 9">
    <name type="scientific">Microterricola pindariensis</name>
    <dbReference type="NCBI Taxonomy" id="478010"/>
    <lineage>
        <taxon>Bacteria</taxon>
        <taxon>Bacillati</taxon>
        <taxon>Actinomycetota</taxon>
        <taxon>Actinomycetes</taxon>
        <taxon>Micrococcales</taxon>
        <taxon>Microbacteriaceae</taxon>
        <taxon>Microterricola</taxon>
    </lineage>
</organism>
<evidence type="ECO:0000256" key="6">
    <source>
        <dbReference type="ARBA" id="ARBA00037937"/>
    </source>
</evidence>
<proteinExistence type="inferred from homology"/>
<evidence type="ECO:0000313" key="9">
    <source>
        <dbReference type="Proteomes" id="UP000237755"/>
    </source>
</evidence>
<evidence type="ECO:0000313" key="8">
    <source>
        <dbReference type="EMBL" id="PPL15214.1"/>
    </source>
</evidence>
<dbReference type="EMBL" id="MPZN01000067">
    <property type="protein sequence ID" value="PPL15214.1"/>
    <property type="molecule type" value="Genomic_DNA"/>
</dbReference>
<comment type="similarity">
    <text evidence="6 7">Belongs to the FliO/MopB family.</text>
</comment>
<keyword evidence="2 7" id="KW-0812">Transmembrane</keyword>
<sequence>MDTLFVALRVLLSLGAVLALLWLLQRRFARGGAAKGKARTASLAVVGRQSVGAKASVVVVEHDGQRFLLGVTEHGVTKLHAAPIVPAGPPAAFAETADAEQGDAHFARVLAEAGQAEDVVPVAGVPAGTAPAAPVPAAAALSAAAPASPALARPAGRLAGSILAPETWKQAAAVVRDRW</sequence>
<keyword evidence="4 7" id="KW-0472">Membrane</keyword>
<keyword evidence="5 7" id="KW-0975">Bacterial flagellum</keyword>
<accession>A0ABX5ATI3</accession>
<evidence type="ECO:0000256" key="3">
    <source>
        <dbReference type="ARBA" id="ARBA00022989"/>
    </source>
</evidence>